<protein>
    <recommendedName>
        <fullName evidence="4">Fimbrial assembly family protein</fullName>
    </recommendedName>
</protein>
<evidence type="ECO:0000313" key="2">
    <source>
        <dbReference type="EMBL" id="GIJ05697.1"/>
    </source>
</evidence>
<dbReference type="InterPro" id="IPR007813">
    <property type="entry name" value="PilN"/>
</dbReference>
<feature type="transmembrane region" description="Helical" evidence="1">
    <location>
        <begin position="45"/>
        <end position="65"/>
    </location>
</feature>
<reference evidence="2" key="1">
    <citation type="submission" date="2021-01" db="EMBL/GenBank/DDBJ databases">
        <title>Whole genome shotgun sequence of Spirilliplanes yamanashiensis NBRC 15828.</title>
        <authorList>
            <person name="Komaki H."/>
            <person name="Tamura T."/>
        </authorList>
    </citation>
    <scope>NUCLEOTIDE SEQUENCE</scope>
    <source>
        <strain evidence="2">NBRC 15828</strain>
    </source>
</reference>
<sequence>MATTLKPLDPATTPQHALRLLPITAKLLPPEILAARRARVVRSRVIAGLVAVALLLGGYYAFALYQVQEARDSYEAAVAEQAALTAQQKDYNEVVQTQAQSTAISSRLKVLLADDMRWAGLLGDLRGAAATAGITVTGVSGSLPNAEGGANAGANGQTALPSTSTSAVVGTMTITGAGATKDAVARYIDELAEIDKFANPYLTSVTTEDKRVQFSAQLDITKKALGGRFTATTNGGK</sequence>
<comment type="caution">
    <text evidence="2">The sequence shown here is derived from an EMBL/GenBank/DDBJ whole genome shotgun (WGS) entry which is preliminary data.</text>
</comment>
<gene>
    <name evidence="2" type="ORF">Sya03_50490</name>
</gene>
<evidence type="ECO:0000256" key="1">
    <source>
        <dbReference type="SAM" id="Phobius"/>
    </source>
</evidence>
<name>A0A8J4DKV0_9ACTN</name>
<keyword evidence="1" id="KW-1133">Transmembrane helix</keyword>
<dbReference type="Proteomes" id="UP000652013">
    <property type="component" value="Unassembled WGS sequence"/>
</dbReference>
<dbReference type="EMBL" id="BOOY01000036">
    <property type="protein sequence ID" value="GIJ05697.1"/>
    <property type="molecule type" value="Genomic_DNA"/>
</dbReference>
<keyword evidence="3" id="KW-1185">Reference proteome</keyword>
<evidence type="ECO:0000313" key="3">
    <source>
        <dbReference type="Proteomes" id="UP000652013"/>
    </source>
</evidence>
<dbReference type="Pfam" id="PF05137">
    <property type="entry name" value="PilN"/>
    <property type="match status" value="1"/>
</dbReference>
<dbReference type="AlphaFoldDB" id="A0A8J4DKV0"/>
<dbReference type="RefSeq" id="WP_203940900.1">
    <property type="nucleotide sequence ID" value="NZ_BAAAGJ010000003.1"/>
</dbReference>
<keyword evidence="1" id="KW-0472">Membrane</keyword>
<accession>A0A8J4DKV0</accession>
<organism evidence="2 3">
    <name type="scientific">Spirilliplanes yamanashiensis</name>
    <dbReference type="NCBI Taxonomy" id="42233"/>
    <lineage>
        <taxon>Bacteria</taxon>
        <taxon>Bacillati</taxon>
        <taxon>Actinomycetota</taxon>
        <taxon>Actinomycetes</taxon>
        <taxon>Micromonosporales</taxon>
        <taxon>Micromonosporaceae</taxon>
        <taxon>Spirilliplanes</taxon>
    </lineage>
</organism>
<evidence type="ECO:0008006" key="4">
    <source>
        <dbReference type="Google" id="ProtNLM"/>
    </source>
</evidence>
<proteinExistence type="predicted"/>
<keyword evidence="1" id="KW-0812">Transmembrane</keyword>